<accession>A0A8B6MA02</accession>
<dbReference type="PANTHER" id="PTHR11706">
    <property type="entry name" value="SOLUTE CARRIER PROTEIN FAMILY 11 MEMBER"/>
    <property type="match status" value="1"/>
</dbReference>
<evidence type="ECO:0000313" key="11">
    <source>
        <dbReference type="Proteomes" id="UP000485880"/>
    </source>
</evidence>
<reference evidence="10 11" key="1">
    <citation type="submission" date="2019-05" db="EMBL/GenBank/DDBJ databases">
        <authorList>
            <person name="Farhan Ul Haque M."/>
        </authorList>
    </citation>
    <scope>NUCLEOTIDE SEQUENCE [LARGE SCALE GENOMIC DNA]</scope>
    <source>
        <strain evidence="10">2</strain>
    </source>
</reference>
<dbReference type="PANTHER" id="PTHR11706:SF33">
    <property type="entry name" value="NATURAL RESISTANCE-ASSOCIATED MACROPHAGE PROTEIN 2"/>
    <property type="match status" value="1"/>
</dbReference>
<keyword evidence="5 8" id="KW-1133">Transmembrane helix</keyword>
<dbReference type="SUPFAM" id="SSF52402">
    <property type="entry name" value="Adenine nucleotide alpha hydrolases-like"/>
    <property type="match status" value="2"/>
</dbReference>
<sequence>MRSAAGSPLLNQTPDRVGRSASGRIEEQFGDRACCATCWLHVDGSEAGRRRLQLAVDLATRTGARLSGLHMTPPPEVPPRYKPSLVPEVTVAISSKLGLDAHVASTVFRKETSQRLADACWFEAAGDVVQGICDKARYADLIIVGQYEWQGFPETHPLPIAHSVVLQCGRPVLVVPAVVQPRALARIAVAWDGSREAVRAVHDALPLLHLSQSVQIVKIIRIPTEDNDIDVKSLSDHLANHGIQVESQAWEISSVKEHASLRKQIEEGHYDMVVMGGYSHPMWLEFHLWRRHSLDALVIDDTNTCLTLVNVNCMRVPPNGANRSQRTKALRSYLARLKEHPLARVGPGLITGVADDDPSGIATYSQAGAQFGLSMLWTMPLCFPLMAAIQLMCADIGRVTGKGLAANIKSAFPPIVLQGVVLLLLIANTLNIAADVAAMGEVSELVTGLDRHLMTVVFVLGTLLLQIFVPYHRYVFFLKWLTLSLLAYAAVLFTVHVPWGEVALRTFLPKFTPNAEAATVVVGVFGTTISPYLFFWQASEEVEDMQMRHGAALLGDNARAAEPELRRIR</sequence>
<protein>
    <recommendedName>
        <fullName evidence="9">UspA domain-containing protein</fullName>
    </recommendedName>
</protein>
<dbReference type="GO" id="GO:0015293">
    <property type="term" value="F:symporter activity"/>
    <property type="evidence" value="ECO:0007669"/>
    <property type="project" value="UniProtKB-KW"/>
</dbReference>
<evidence type="ECO:0000256" key="5">
    <source>
        <dbReference type="ARBA" id="ARBA00022989"/>
    </source>
</evidence>
<evidence type="ECO:0000313" key="10">
    <source>
        <dbReference type="EMBL" id="VTZ51325.1"/>
    </source>
</evidence>
<dbReference type="CDD" id="cd00293">
    <property type="entry name" value="USP-like"/>
    <property type="match status" value="1"/>
</dbReference>
<keyword evidence="4" id="KW-0769">Symport</keyword>
<dbReference type="InterPro" id="IPR006016">
    <property type="entry name" value="UspA"/>
</dbReference>
<feature type="transmembrane region" description="Helical" evidence="8">
    <location>
        <begin position="375"/>
        <end position="394"/>
    </location>
</feature>
<evidence type="ECO:0000256" key="6">
    <source>
        <dbReference type="ARBA" id="ARBA00023136"/>
    </source>
</evidence>
<feature type="transmembrane region" description="Helical" evidence="8">
    <location>
        <begin position="415"/>
        <end position="433"/>
    </location>
</feature>
<gene>
    <name evidence="10" type="ORF">MPC4_350031</name>
</gene>
<feature type="domain" description="UspA" evidence="9">
    <location>
        <begin position="42"/>
        <end position="176"/>
    </location>
</feature>
<feature type="transmembrane region" description="Helical" evidence="8">
    <location>
        <begin position="453"/>
        <end position="469"/>
    </location>
</feature>
<keyword evidence="2" id="KW-0813">Transport</keyword>
<dbReference type="EMBL" id="CABFMQ020000093">
    <property type="protein sequence ID" value="VTZ51325.1"/>
    <property type="molecule type" value="Genomic_DNA"/>
</dbReference>
<name>A0A8B6MA02_METTU</name>
<dbReference type="GO" id="GO:0005384">
    <property type="term" value="F:manganese ion transmembrane transporter activity"/>
    <property type="evidence" value="ECO:0007669"/>
    <property type="project" value="TreeGrafter"/>
</dbReference>
<feature type="region of interest" description="Disordered" evidence="7">
    <location>
        <begin position="1"/>
        <end position="21"/>
    </location>
</feature>
<keyword evidence="3 8" id="KW-0812">Transmembrane</keyword>
<evidence type="ECO:0000256" key="7">
    <source>
        <dbReference type="SAM" id="MobiDB-lite"/>
    </source>
</evidence>
<dbReference type="GO" id="GO:0015086">
    <property type="term" value="F:cadmium ion transmembrane transporter activity"/>
    <property type="evidence" value="ECO:0007669"/>
    <property type="project" value="TreeGrafter"/>
</dbReference>
<evidence type="ECO:0000259" key="9">
    <source>
        <dbReference type="Pfam" id="PF00582"/>
    </source>
</evidence>
<feature type="transmembrane region" description="Helical" evidence="8">
    <location>
        <begin position="517"/>
        <end position="538"/>
    </location>
</feature>
<evidence type="ECO:0000256" key="3">
    <source>
        <dbReference type="ARBA" id="ARBA00022692"/>
    </source>
</evidence>
<dbReference type="Gene3D" id="3.40.50.12370">
    <property type="match status" value="1"/>
</dbReference>
<comment type="caution">
    <text evidence="10">The sequence shown here is derived from an EMBL/GenBank/DDBJ whole genome shotgun (WGS) entry which is preliminary data.</text>
</comment>
<dbReference type="Pfam" id="PF00582">
    <property type="entry name" value="Usp"/>
    <property type="match status" value="1"/>
</dbReference>
<evidence type="ECO:0000256" key="8">
    <source>
        <dbReference type="SAM" id="Phobius"/>
    </source>
</evidence>
<dbReference type="GO" id="GO:0005886">
    <property type="term" value="C:plasma membrane"/>
    <property type="evidence" value="ECO:0007669"/>
    <property type="project" value="TreeGrafter"/>
</dbReference>
<evidence type="ECO:0000256" key="4">
    <source>
        <dbReference type="ARBA" id="ARBA00022847"/>
    </source>
</evidence>
<organism evidence="10 11">
    <name type="scientific">Methylocella tundrae</name>
    <dbReference type="NCBI Taxonomy" id="227605"/>
    <lineage>
        <taxon>Bacteria</taxon>
        <taxon>Pseudomonadati</taxon>
        <taxon>Pseudomonadota</taxon>
        <taxon>Alphaproteobacteria</taxon>
        <taxon>Hyphomicrobiales</taxon>
        <taxon>Beijerinckiaceae</taxon>
        <taxon>Methylocella</taxon>
    </lineage>
</organism>
<keyword evidence="11" id="KW-1185">Reference proteome</keyword>
<dbReference type="Proteomes" id="UP000485880">
    <property type="component" value="Unassembled WGS sequence"/>
</dbReference>
<dbReference type="InterPro" id="IPR001046">
    <property type="entry name" value="NRAMP_fam"/>
</dbReference>
<keyword evidence="6 8" id="KW-0472">Membrane</keyword>
<proteinExistence type="predicted"/>
<feature type="transmembrane region" description="Helical" evidence="8">
    <location>
        <begin position="476"/>
        <end position="497"/>
    </location>
</feature>
<comment type="subcellular location">
    <subcellularLocation>
        <location evidence="1">Membrane</location>
        <topology evidence="1">Multi-pass membrane protein</topology>
    </subcellularLocation>
</comment>
<dbReference type="Pfam" id="PF01566">
    <property type="entry name" value="Nramp"/>
    <property type="match status" value="1"/>
</dbReference>
<dbReference type="GO" id="GO:0034755">
    <property type="term" value="P:iron ion transmembrane transport"/>
    <property type="evidence" value="ECO:0007669"/>
    <property type="project" value="TreeGrafter"/>
</dbReference>
<evidence type="ECO:0000256" key="2">
    <source>
        <dbReference type="ARBA" id="ARBA00022448"/>
    </source>
</evidence>
<evidence type="ECO:0000256" key="1">
    <source>
        <dbReference type="ARBA" id="ARBA00004141"/>
    </source>
</evidence>
<dbReference type="AlphaFoldDB" id="A0A8B6MA02"/>